<accession>A0A383C4F9</accession>
<evidence type="ECO:0008006" key="2">
    <source>
        <dbReference type="Google" id="ProtNLM"/>
    </source>
</evidence>
<reference evidence="1" key="1">
    <citation type="submission" date="2018-05" db="EMBL/GenBank/DDBJ databases">
        <authorList>
            <person name="Lanie J.A."/>
            <person name="Ng W.-L."/>
            <person name="Kazmierczak K.M."/>
            <person name="Andrzejewski T.M."/>
            <person name="Davidsen T.M."/>
            <person name="Wayne K.J."/>
            <person name="Tettelin H."/>
            <person name="Glass J.I."/>
            <person name="Rusch D."/>
            <person name="Podicherti R."/>
            <person name="Tsui H.-C.T."/>
            <person name="Winkler M.E."/>
        </authorList>
    </citation>
    <scope>NUCLEOTIDE SEQUENCE</scope>
</reference>
<gene>
    <name evidence="1" type="ORF">METZ01_LOCUS480170</name>
</gene>
<dbReference type="EMBL" id="UINC01205924">
    <property type="protein sequence ID" value="SVE27316.1"/>
    <property type="molecule type" value="Genomic_DNA"/>
</dbReference>
<proteinExistence type="predicted"/>
<evidence type="ECO:0000313" key="1">
    <source>
        <dbReference type="EMBL" id="SVE27316.1"/>
    </source>
</evidence>
<name>A0A383C4F9_9ZZZZ</name>
<sequence>MKKKILVICPFPVGVAAGQRFKYEQYFDEWQDEGYDVTVSSFMSKKMWSVVYKKGYLFYKIYGTFYGYWLRCKTLL</sequence>
<feature type="non-terminal residue" evidence="1">
    <location>
        <position position="76"/>
    </location>
</feature>
<organism evidence="1">
    <name type="scientific">marine metagenome</name>
    <dbReference type="NCBI Taxonomy" id="408172"/>
    <lineage>
        <taxon>unclassified sequences</taxon>
        <taxon>metagenomes</taxon>
        <taxon>ecological metagenomes</taxon>
    </lineage>
</organism>
<dbReference type="AlphaFoldDB" id="A0A383C4F9"/>
<protein>
    <recommendedName>
        <fullName evidence="2">Glycosyltransferase subfamily 4-like N-terminal domain-containing protein</fullName>
    </recommendedName>
</protein>